<evidence type="ECO:0000259" key="4">
    <source>
        <dbReference type="PROSITE" id="PS51770"/>
    </source>
</evidence>
<dbReference type="NCBIfam" id="NF004051">
    <property type="entry name" value="PRK05571.1"/>
    <property type="match status" value="1"/>
</dbReference>
<dbReference type="CDD" id="cd03442">
    <property type="entry name" value="BFIT_BACH"/>
    <property type="match status" value="1"/>
</dbReference>
<feature type="domain" description="HotDog ACOT-type" evidence="4">
    <location>
        <begin position="154"/>
        <end position="263"/>
    </location>
</feature>
<dbReference type="GO" id="GO:0004751">
    <property type="term" value="F:ribose-5-phosphate isomerase activity"/>
    <property type="evidence" value="ECO:0007669"/>
    <property type="project" value="UniProtKB-EC"/>
</dbReference>
<dbReference type="InterPro" id="IPR036569">
    <property type="entry name" value="RpiB_LacA_LacB_sf"/>
</dbReference>
<dbReference type="PANTHER" id="PTHR30345:SF0">
    <property type="entry name" value="DNA DAMAGE-REPAIR_TOLERATION PROTEIN DRT102"/>
    <property type="match status" value="1"/>
</dbReference>
<sequence length="271" mass="29201">MKIAIGSDHAGFDYKGKIIEMLTAAGHEVSDFGTHSAESVDYPTYIAPTAEAVARGVCERGIVLGGSGNGEAIVANKIRGIRCAVCWTLETARLARLHNDANVISIGQRTVPVELALEIVRTWLGETFEGGRHESRLQGIAEVEQRVAAGSLGAYPAHEKTLLIRPEHLNQRGTLFGGYMMQWADDLAFTAASLTFPKANFVTRRVEAFDFSSPVQNGDIVKLRARVAKLGNTSTAVEVVCVNARTDTLVFSTTAIMVHLDPDGQKAPVPQ</sequence>
<evidence type="ECO:0000256" key="2">
    <source>
        <dbReference type="ARBA" id="ARBA00023235"/>
    </source>
</evidence>
<dbReference type="GO" id="GO:0016790">
    <property type="term" value="F:thiolester hydrolase activity"/>
    <property type="evidence" value="ECO:0007669"/>
    <property type="project" value="UniProtKB-ARBA"/>
</dbReference>
<evidence type="ECO:0000313" key="5">
    <source>
        <dbReference type="EMBL" id="TLD72759.1"/>
    </source>
</evidence>
<dbReference type="PANTHER" id="PTHR30345">
    <property type="entry name" value="RIBOSE-5-PHOSPHATE ISOMERASE B"/>
    <property type="match status" value="1"/>
</dbReference>
<dbReference type="Gene3D" id="3.40.1400.10">
    <property type="entry name" value="Sugar-phosphate isomerase, RpiB/LacA/LacB"/>
    <property type="match status" value="1"/>
</dbReference>
<organism evidence="5 6">
    <name type="scientific">Phragmitibacter flavus</name>
    <dbReference type="NCBI Taxonomy" id="2576071"/>
    <lineage>
        <taxon>Bacteria</taxon>
        <taxon>Pseudomonadati</taxon>
        <taxon>Verrucomicrobiota</taxon>
        <taxon>Verrucomicrobiia</taxon>
        <taxon>Verrucomicrobiales</taxon>
        <taxon>Verrucomicrobiaceae</taxon>
        <taxon>Phragmitibacter</taxon>
    </lineage>
</organism>
<evidence type="ECO:0000256" key="3">
    <source>
        <dbReference type="PROSITE-ProRule" id="PRU01106"/>
    </source>
</evidence>
<dbReference type="OrthoDB" id="1778624at2"/>
<dbReference type="Proteomes" id="UP000306196">
    <property type="component" value="Unassembled WGS sequence"/>
</dbReference>
<dbReference type="AlphaFoldDB" id="A0A5R8KLU9"/>
<evidence type="ECO:0000313" key="6">
    <source>
        <dbReference type="Proteomes" id="UP000306196"/>
    </source>
</evidence>
<name>A0A5R8KLU9_9BACT</name>
<gene>
    <name evidence="5" type="primary">rpiB</name>
    <name evidence="5" type="ORF">FEM03_01405</name>
</gene>
<dbReference type="InterPro" id="IPR033120">
    <property type="entry name" value="HOTDOG_ACOT"/>
</dbReference>
<evidence type="ECO:0000256" key="1">
    <source>
        <dbReference type="ARBA" id="ARBA00008754"/>
    </source>
</evidence>
<dbReference type="Pfam" id="PF02502">
    <property type="entry name" value="LacAB_rpiB"/>
    <property type="match status" value="1"/>
</dbReference>
<keyword evidence="2 5" id="KW-0413">Isomerase</keyword>
<comment type="similarity">
    <text evidence="1">Belongs to the LacAB/RpiB family.</text>
</comment>
<comment type="caution">
    <text evidence="5">The sequence shown here is derived from an EMBL/GenBank/DDBJ whole genome shotgun (WGS) entry which is preliminary data.</text>
</comment>
<dbReference type="InterPro" id="IPR006683">
    <property type="entry name" value="Thioestr_dom"/>
</dbReference>
<dbReference type="NCBIfam" id="TIGR00689">
    <property type="entry name" value="rpiB_lacA_lacB"/>
    <property type="match status" value="1"/>
</dbReference>
<dbReference type="PROSITE" id="PS51770">
    <property type="entry name" value="HOTDOG_ACOT"/>
    <property type="match status" value="1"/>
</dbReference>
<dbReference type="GO" id="GO:0019316">
    <property type="term" value="P:D-allose catabolic process"/>
    <property type="evidence" value="ECO:0007669"/>
    <property type="project" value="TreeGrafter"/>
</dbReference>
<dbReference type="SUPFAM" id="SSF54637">
    <property type="entry name" value="Thioesterase/thiol ester dehydrase-isomerase"/>
    <property type="match status" value="1"/>
</dbReference>
<dbReference type="InterPro" id="IPR029069">
    <property type="entry name" value="HotDog_dom_sf"/>
</dbReference>
<proteinExistence type="inferred from homology"/>
<dbReference type="InterPro" id="IPR004785">
    <property type="entry name" value="RpiB"/>
</dbReference>
<keyword evidence="6" id="KW-1185">Reference proteome</keyword>
<keyword evidence="3" id="KW-0378">Hydrolase</keyword>
<accession>A0A5R8KLU9</accession>
<dbReference type="GO" id="GO:0009052">
    <property type="term" value="P:pentose-phosphate shunt, non-oxidative branch"/>
    <property type="evidence" value="ECO:0007669"/>
    <property type="project" value="TreeGrafter"/>
</dbReference>
<dbReference type="SUPFAM" id="SSF89623">
    <property type="entry name" value="Ribose/Galactose isomerase RpiB/AlsB"/>
    <property type="match status" value="1"/>
</dbReference>
<protein>
    <submittedName>
        <fullName evidence="5">Ribose 5-phosphate isomerase B</fullName>
        <ecNumber evidence="5">5.3.1.6</ecNumber>
    </submittedName>
</protein>
<dbReference type="EMBL" id="VAUV01000001">
    <property type="protein sequence ID" value="TLD72759.1"/>
    <property type="molecule type" value="Genomic_DNA"/>
</dbReference>
<reference evidence="5 6" key="1">
    <citation type="submission" date="2019-05" db="EMBL/GenBank/DDBJ databases">
        <title>Verrucobacter flavum gen. nov., sp. nov. a new member of the family Verrucomicrobiaceae.</title>
        <authorList>
            <person name="Szuroczki S."/>
            <person name="Abbaszade G."/>
            <person name="Szabo A."/>
            <person name="Felfoldi T."/>
            <person name="Schumann P."/>
            <person name="Boka K."/>
            <person name="Keki Z."/>
            <person name="Toumi M."/>
            <person name="Toth E."/>
        </authorList>
    </citation>
    <scope>NUCLEOTIDE SEQUENCE [LARGE SCALE GENOMIC DNA]</scope>
    <source>
        <strain evidence="5 6">MG-N-17</strain>
    </source>
</reference>
<dbReference type="NCBIfam" id="TIGR01120">
    <property type="entry name" value="rpiB"/>
    <property type="match status" value="1"/>
</dbReference>
<dbReference type="Pfam" id="PF03061">
    <property type="entry name" value="4HBT"/>
    <property type="match status" value="1"/>
</dbReference>
<dbReference type="EC" id="5.3.1.6" evidence="5"/>
<dbReference type="InterPro" id="IPR003500">
    <property type="entry name" value="RpiB_LacA_LacB"/>
</dbReference>
<dbReference type="Gene3D" id="3.10.129.10">
    <property type="entry name" value="Hotdog Thioesterase"/>
    <property type="match status" value="1"/>
</dbReference>